<evidence type="ECO:0000256" key="18">
    <source>
        <dbReference type="SAM" id="SignalP"/>
    </source>
</evidence>
<feature type="transmembrane region" description="Helical" evidence="17">
    <location>
        <begin position="581"/>
        <end position="604"/>
    </location>
</feature>
<evidence type="ECO:0000256" key="17">
    <source>
        <dbReference type="SAM" id="Phobius"/>
    </source>
</evidence>
<comment type="similarity">
    <text evidence="2 15">Belongs to the Toll-like receptor family.</text>
</comment>
<dbReference type="GO" id="GO:0004888">
    <property type="term" value="F:transmembrane signaling receptor activity"/>
    <property type="evidence" value="ECO:0007669"/>
    <property type="project" value="InterPro"/>
</dbReference>
<keyword evidence="10 17" id="KW-0472">Membrane</keyword>
<protein>
    <recommendedName>
        <fullName evidence="15">Toll-like receptor 2</fullName>
    </recommendedName>
</protein>
<evidence type="ECO:0000256" key="6">
    <source>
        <dbReference type="ARBA" id="ARBA00022729"/>
    </source>
</evidence>
<keyword evidence="7" id="KW-0677">Repeat</keyword>
<dbReference type="GO" id="GO:0043235">
    <property type="term" value="C:receptor complex"/>
    <property type="evidence" value="ECO:0007669"/>
    <property type="project" value="TreeGrafter"/>
</dbReference>
<keyword evidence="4" id="KW-0433">Leucine-rich repeat</keyword>
<feature type="domain" description="TIR" evidence="19">
    <location>
        <begin position="633"/>
        <end position="776"/>
    </location>
</feature>
<evidence type="ECO:0000259" key="19">
    <source>
        <dbReference type="PROSITE" id="PS50104"/>
    </source>
</evidence>
<dbReference type="RefSeq" id="XP_020637026.2">
    <property type="nucleotide sequence ID" value="XM_020781367.2"/>
</dbReference>
<dbReference type="PIRSF" id="PIRSF037595">
    <property type="entry name" value="Toll-like_receptor"/>
    <property type="match status" value="1"/>
</dbReference>
<sequence length="778" mass="88793">MTEPVWSLWLVSLAGAVSLSAQEDCPFDAASAFWNCSSKALAAVPPGAGGDLLELDLSFNRIEHVRAADLKSAVNLQTLLLQSNQIQTIEEEAFHSLVRLERLDLSRNNLTLLSPSWFRSLASLKKLNIKGNRYLELGERPLFSSLQELRFLSVGNDNGFSTFRKRDLEGISFLEELEIEGQNLKQYEQGSLQSVRLLNYLILSGLSTDILSLFIYDIRKSVVCLELRNMKQLNMAHFHFPDQAISIAVQKFVLRNVELSDSSVVQTIGFLANMGHLHELEILDSRHQGVGEFYGMPHISSNIQVLTIRNMSNDQFYAFSDLYTAMSLVKNITKLTAENAKVYLIPCVFAKSFHSLQYLDLSVNLLMDTALDHSLCEGAWPKLQTLNVSQNSLKQIQVVAGSAARLVNLSSLDISQNNFEAMPDSCVWPKHLRYLNLSSSKIDRITRCIPPSLEVLDVSSNNLQEFRLSLPHLQELYIQSNKLAALPGASFIPRARVISIQGNRVFGFSEQQLEDFSNLETLDARDNSFHCTCEFLAFIRSQTRVSQLCVGWPRDYLCDGPEYIRGKEVGVAQLQLADCHFASVVALICILLLLVFLVVALLCYKLHAIWYVKMIWAWLQAKRKPQRVRSKEICYDAFVSYSERDSEWVENVMVPELEHTSPPFRLCLHKRDFTPGKWIVDNIIDSMEKSSKTLFVLSEHFVQSEWCKYELDFSHFRLFDENNDAVILILLEPISSHTLPKRFCKLRKLMNTKTYLEWPRDEEEEPVFWFNLKTAVKS</sequence>
<keyword evidence="8 15" id="KW-0391">Immunity</keyword>
<keyword evidence="20" id="KW-1185">Reference proteome</keyword>
<keyword evidence="6 18" id="KW-0732">Signal</keyword>
<dbReference type="Proteomes" id="UP001652642">
    <property type="component" value="Chromosome 5"/>
</dbReference>
<organism evidence="20 22">
    <name type="scientific">Pogona vitticeps</name>
    <name type="common">central bearded dragon</name>
    <dbReference type="NCBI Taxonomy" id="103695"/>
    <lineage>
        <taxon>Eukaryota</taxon>
        <taxon>Metazoa</taxon>
        <taxon>Chordata</taxon>
        <taxon>Craniata</taxon>
        <taxon>Vertebrata</taxon>
        <taxon>Euteleostomi</taxon>
        <taxon>Lepidosauria</taxon>
        <taxon>Squamata</taxon>
        <taxon>Bifurcata</taxon>
        <taxon>Unidentata</taxon>
        <taxon>Episquamata</taxon>
        <taxon>Toxicofera</taxon>
        <taxon>Iguania</taxon>
        <taxon>Acrodonta</taxon>
        <taxon>Agamidae</taxon>
        <taxon>Amphibolurinae</taxon>
        <taxon>Pogona</taxon>
    </lineage>
</organism>
<dbReference type="SUPFAM" id="SSF52058">
    <property type="entry name" value="L domain-like"/>
    <property type="match status" value="2"/>
</dbReference>
<dbReference type="InterPro" id="IPR000157">
    <property type="entry name" value="TIR_dom"/>
</dbReference>
<evidence type="ECO:0000256" key="11">
    <source>
        <dbReference type="ARBA" id="ARBA00023157"/>
    </source>
</evidence>
<evidence type="ECO:0000313" key="22">
    <source>
        <dbReference type="RefSeq" id="XP_020637026.2"/>
    </source>
</evidence>
<comment type="subcellular location">
    <subcellularLocation>
        <location evidence="1">Membrane</location>
        <topology evidence="1">Single-pass type I membrane protein</topology>
    </subcellularLocation>
</comment>
<proteinExistence type="inferred from homology"/>
<dbReference type="PANTHER" id="PTHR24365">
    <property type="entry name" value="TOLL-LIKE RECEPTOR"/>
    <property type="match status" value="1"/>
</dbReference>
<comment type="function">
    <text evidence="15">Cooperates with LY96 to mediate the innate immune response to bacterial lipoproteins and other microbial cell wall components. Cooperates with TLR1 or TLR6 to mediate the innate immune response to bacterial lipoproteins or lipopeptides. Acts via MYD88 and TRAF6, leading to NF-kappa-B activation, cytokine secretion and the inflammatory response.</text>
</comment>
<keyword evidence="14 15" id="KW-0395">Inflammatory response</keyword>
<keyword evidence="11 16" id="KW-1015">Disulfide bond</keyword>
<evidence type="ECO:0000256" key="14">
    <source>
        <dbReference type="ARBA" id="ARBA00023198"/>
    </source>
</evidence>
<dbReference type="InterPro" id="IPR001611">
    <property type="entry name" value="Leu-rich_rpt"/>
</dbReference>
<evidence type="ECO:0000256" key="7">
    <source>
        <dbReference type="ARBA" id="ARBA00022737"/>
    </source>
</evidence>
<dbReference type="InterPro" id="IPR032675">
    <property type="entry name" value="LRR_dom_sf"/>
</dbReference>
<evidence type="ECO:0000256" key="13">
    <source>
        <dbReference type="ARBA" id="ARBA00023180"/>
    </source>
</evidence>
<evidence type="ECO:0000256" key="1">
    <source>
        <dbReference type="ARBA" id="ARBA00004479"/>
    </source>
</evidence>
<feature type="signal peptide" evidence="18">
    <location>
        <begin position="1"/>
        <end position="21"/>
    </location>
</feature>
<dbReference type="SMART" id="SM00255">
    <property type="entry name" value="TIR"/>
    <property type="match status" value="1"/>
</dbReference>
<gene>
    <name evidence="21 22" type="primary">TLR2</name>
</gene>
<accession>A0A6J0SKY5</accession>
<name>A0A6J0SKY5_9SAUR</name>
<dbReference type="SMART" id="SM00369">
    <property type="entry name" value="LRR_TYP"/>
    <property type="match status" value="7"/>
</dbReference>
<dbReference type="AlphaFoldDB" id="A0A6J0SKY5"/>
<dbReference type="GO" id="GO:0005886">
    <property type="term" value="C:plasma membrane"/>
    <property type="evidence" value="ECO:0007669"/>
    <property type="project" value="TreeGrafter"/>
</dbReference>
<dbReference type="OrthoDB" id="1081807at2759"/>
<dbReference type="GO" id="GO:0006954">
    <property type="term" value="P:inflammatory response"/>
    <property type="evidence" value="ECO:0007669"/>
    <property type="project" value="UniProtKB-UniRule"/>
</dbReference>
<dbReference type="SMART" id="SM00364">
    <property type="entry name" value="LRR_BAC"/>
    <property type="match status" value="4"/>
</dbReference>
<evidence type="ECO:0000313" key="20">
    <source>
        <dbReference type="Proteomes" id="UP001652642"/>
    </source>
</evidence>
<evidence type="ECO:0000256" key="16">
    <source>
        <dbReference type="PIRSR" id="PIRSR037595-2"/>
    </source>
</evidence>
<reference evidence="21 22" key="1">
    <citation type="submission" date="2025-05" db="UniProtKB">
        <authorList>
            <consortium name="RefSeq"/>
        </authorList>
    </citation>
    <scope>IDENTIFICATION</scope>
</reference>
<evidence type="ECO:0000256" key="3">
    <source>
        <dbReference type="ARBA" id="ARBA00022588"/>
    </source>
</evidence>
<feature type="disulfide bond" evidence="16">
    <location>
        <begin position="347"/>
        <end position="376"/>
    </location>
</feature>
<dbReference type="PANTHER" id="PTHR24365:SF17">
    <property type="entry name" value="TOLL-LIKE RECEPTOR 2"/>
    <property type="match status" value="1"/>
</dbReference>
<evidence type="ECO:0000313" key="21">
    <source>
        <dbReference type="RefSeq" id="XP_020637025.2"/>
    </source>
</evidence>
<dbReference type="RefSeq" id="XP_020637025.2">
    <property type="nucleotide sequence ID" value="XM_020781366.2"/>
</dbReference>
<dbReference type="Gene3D" id="3.80.10.10">
    <property type="entry name" value="Ribonuclease Inhibitor"/>
    <property type="match status" value="1"/>
</dbReference>
<evidence type="ECO:0000256" key="15">
    <source>
        <dbReference type="PIRNR" id="PIRNR037595"/>
    </source>
</evidence>
<dbReference type="InterPro" id="IPR017241">
    <property type="entry name" value="Toll-like_receptor"/>
</dbReference>
<dbReference type="GO" id="GO:0002224">
    <property type="term" value="P:toll-like receptor signaling pathway"/>
    <property type="evidence" value="ECO:0007669"/>
    <property type="project" value="UniProtKB-UniRule"/>
</dbReference>
<dbReference type="Gene3D" id="3.40.50.10140">
    <property type="entry name" value="Toll/interleukin-1 receptor homology (TIR) domain"/>
    <property type="match status" value="1"/>
</dbReference>
<keyword evidence="9 17" id="KW-1133">Transmembrane helix</keyword>
<keyword evidence="13" id="KW-0325">Glycoprotein</keyword>
<dbReference type="PRINTS" id="PR01537">
    <property type="entry name" value="INTRLKN1R1F"/>
</dbReference>
<evidence type="ECO:0000256" key="5">
    <source>
        <dbReference type="ARBA" id="ARBA00022692"/>
    </source>
</evidence>
<dbReference type="PROSITE" id="PS50104">
    <property type="entry name" value="TIR"/>
    <property type="match status" value="1"/>
</dbReference>
<dbReference type="GO" id="GO:0045087">
    <property type="term" value="P:innate immune response"/>
    <property type="evidence" value="ECO:0007669"/>
    <property type="project" value="UniProtKB-UniRule"/>
</dbReference>
<feature type="disulfide bond" evidence="16">
    <location>
        <begin position="426"/>
        <end position="448"/>
    </location>
</feature>
<evidence type="ECO:0000256" key="12">
    <source>
        <dbReference type="ARBA" id="ARBA00023170"/>
    </source>
</evidence>
<evidence type="ECO:0000256" key="2">
    <source>
        <dbReference type="ARBA" id="ARBA00009634"/>
    </source>
</evidence>
<dbReference type="SUPFAM" id="SSF52200">
    <property type="entry name" value="Toll/Interleukin receptor TIR domain"/>
    <property type="match status" value="1"/>
</dbReference>
<feature type="chain" id="PRO_5044637921" description="Toll-like receptor 2" evidence="18">
    <location>
        <begin position="22"/>
        <end position="778"/>
    </location>
</feature>
<dbReference type="CTD" id="7097"/>
<dbReference type="Pfam" id="PF01582">
    <property type="entry name" value="TIR"/>
    <property type="match status" value="1"/>
</dbReference>
<dbReference type="KEGG" id="pvt:110072767"/>
<dbReference type="InterPro" id="IPR003591">
    <property type="entry name" value="Leu-rich_rpt_typical-subtyp"/>
</dbReference>
<evidence type="ECO:0000256" key="10">
    <source>
        <dbReference type="ARBA" id="ARBA00023136"/>
    </source>
</evidence>
<dbReference type="GeneID" id="110072767"/>
<dbReference type="PROSITE" id="PS51450">
    <property type="entry name" value="LRR"/>
    <property type="match status" value="1"/>
</dbReference>
<keyword evidence="5 17" id="KW-0812">Transmembrane</keyword>
<evidence type="ECO:0000256" key="9">
    <source>
        <dbReference type="ARBA" id="ARBA00022989"/>
    </source>
</evidence>
<evidence type="ECO:0000256" key="4">
    <source>
        <dbReference type="ARBA" id="ARBA00022614"/>
    </source>
</evidence>
<dbReference type="Pfam" id="PF13855">
    <property type="entry name" value="LRR_8"/>
    <property type="match status" value="2"/>
</dbReference>
<dbReference type="GO" id="GO:0042497">
    <property type="term" value="F:triacyl lipopeptide binding"/>
    <property type="evidence" value="ECO:0007669"/>
    <property type="project" value="TreeGrafter"/>
</dbReference>
<evidence type="ECO:0000256" key="8">
    <source>
        <dbReference type="ARBA" id="ARBA00022859"/>
    </source>
</evidence>
<keyword evidence="12 15" id="KW-0675">Receptor</keyword>
<dbReference type="InterPro" id="IPR035897">
    <property type="entry name" value="Toll_tir_struct_dom_sf"/>
</dbReference>
<keyword evidence="3 15" id="KW-0399">Innate immunity</keyword>